<dbReference type="EMBL" id="KZ084086">
    <property type="protein sequence ID" value="OSD08288.1"/>
    <property type="molecule type" value="Genomic_DNA"/>
</dbReference>
<dbReference type="Gene3D" id="1.20.1280.50">
    <property type="match status" value="1"/>
</dbReference>
<dbReference type="UniPathway" id="UPA00143"/>
<dbReference type="Pfam" id="PF12014">
    <property type="entry name" value="Cyclin_D1_bind"/>
    <property type="match status" value="1"/>
</dbReference>
<dbReference type="Proteomes" id="UP000193067">
    <property type="component" value="Unassembled WGS sequence"/>
</dbReference>
<keyword evidence="2" id="KW-0833">Ubl conjugation pathway</keyword>
<evidence type="ECO:0000313" key="4">
    <source>
        <dbReference type="EMBL" id="OSD08288.1"/>
    </source>
</evidence>
<feature type="domain" description="F-box" evidence="3">
    <location>
        <begin position="10"/>
        <end position="56"/>
    </location>
</feature>
<dbReference type="PANTHER" id="PTHR10706:SF130">
    <property type="entry name" value="F-BOX ONLY PROTEIN 31"/>
    <property type="match status" value="1"/>
</dbReference>
<dbReference type="OrthoDB" id="722566at2759"/>
<evidence type="ECO:0000313" key="5">
    <source>
        <dbReference type="Proteomes" id="UP000193067"/>
    </source>
</evidence>
<reference evidence="4 5" key="1">
    <citation type="journal article" date="2015" name="Biotechnol. Biofuels">
        <title>Enhanced degradation of softwood versus hardwood by the white-rot fungus Pycnoporus coccineus.</title>
        <authorList>
            <person name="Couturier M."/>
            <person name="Navarro D."/>
            <person name="Chevret D."/>
            <person name="Henrissat B."/>
            <person name="Piumi F."/>
            <person name="Ruiz-Duenas F.J."/>
            <person name="Martinez A.T."/>
            <person name="Grigoriev I.V."/>
            <person name="Riley R."/>
            <person name="Lipzen A."/>
            <person name="Berrin J.G."/>
            <person name="Master E.R."/>
            <person name="Rosso M.N."/>
        </authorList>
    </citation>
    <scope>NUCLEOTIDE SEQUENCE [LARGE SCALE GENOMIC DNA]</scope>
    <source>
        <strain evidence="4 5">BRFM310</strain>
    </source>
</reference>
<sequence length="433" mass="49178">MPKVTRNTKLRSIEHLPFDVLLHIIDNITAEDLVHLLCTCRTLYALVGDETVWRSLAGRYGLHDNTRFDGRPWYIIYTRLVHTYGPMLGLWAGDHPYTGNVIEILWDNGNSSPPGGIAVDMWCFRSLEPEEFDGPEMPEPPRYRRLAKIEFAETSTPYGPPTMFCRCNSRVDIHRALFTFLSPTLQGFHLQTRQGRYAHPDFPSADSHAWVNDARYPRLTCLRSSHVDQTHIVRPHPRVPTVYAAPTSYIKPHAISLTCTFGCIDRARPFLGFENISPSLPRFYPLWHETRPWVGPDSPEWSARVLEGLWLGSHGPHGTEVLYMEWIRPSTTLRAWKITGDENVPRGALSWQADMEAEALLTQSERALCARSLGDLEAYCLFSGTGTFSGRGFMPHQLQTPSIVLAVGSEPLLRVVWLDVEEVSAYMRHAART</sequence>
<evidence type="ECO:0000256" key="2">
    <source>
        <dbReference type="ARBA" id="ARBA00022786"/>
    </source>
</evidence>
<evidence type="ECO:0000256" key="1">
    <source>
        <dbReference type="ARBA" id="ARBA00004906"/>
    </source>
</evidence>
<dbReference type="SUPFAM" id="SSF81383">
    <property type="entry name" value="F-box domain"/>
    <property type="match status" value="1"/>
</dbReference>
<dbReference type="InterPro" id="IPR036047">
    <property type="entry name" value="F-box-like_dom_sf"/>
</dbReference>
<gene>
    <name evidence="4" type="ORF">PYCCODRAFT_7516</name>
</gene>
<dbReference type="SMART" id="SM00256">
    <property type="entry name" value="FBOX"/>
    <property type="match status" value="1"/>
</dbReference>
<protein>
    <recommendedName>
        <fullName evidence="3">F-box domain-containing protein</fullName>
    </recommendedName>
</protein>
<comment type="pathway">
    <text evidence="1">Protein modification; protein ubiquitination.</text>
</comment>
<dbReference type="InterPro" id="IPR001810">
    <property type="entry name" value="F-box_dom"/>
</dbReference>
<accession>A0A1Y2J4F1</accession>
<dbReference type="Pfam" id="PF12937">
    <property type="entry name" value="F-box-like"/>
    <property type="match status" value="1"/>
</dbReference>
<dbReference type="PROSITE" id="PS50181">
    <property type="entry name" value="FBOX"/>
    <property type="match status" value="1"/>
</dbReference>
<name>A0A1Y2J4F1_TRAC3</name>
<dbReference type="CDD" id="cd09917">
    <property type="entry name" value="F-box_SF"/>
    <property type="match status" value="1"/>
</dbReference>
<dbReference type="AlphaFoldDB" id="A0A1Y2J4F1"/>
<keyword evidence="5" id="KW-1185">Reference proteome</keyword>
<evidence type="ECO:0000259" key="3">
    <source>
        <dbReference type="PROSITE" id="PS50181"/>
    </source>
</evidence>
<dbReference type="PANTHER" id="PTHR10706">
    <property type="entry name" value="F-BOX FAMILY PROTEIN"/>
    <property type="match status" value="1"/>
</dbReference>
<organism evidence="4 5">
    <name type="scientific">Trametes coccinea (strain BRFM310)</name>
    <name type="common">Pycnoporus coccineus</name>
    <dbReference type="NCBI Taxonomy" id="1353009"/>
    <lineage>
        <taxon>Eukaryota</taxon>
        <taxon>Fungi</taxon>
        <taxon>Dikarya</taxon>
        <taxon>Basidiomycota</taxon>
        <taxon>Agaricomycotina</taxon>
        <taxon>Agaricomycetes</taxon>
        <taxon>Polyporales</taxon>
        <taxon>Polyporaceae</taxon>
        <taxon>Trametes</taxon>
    </lineage>
</organism>
<dbReference type="GO" id="GO:0016567">
    <property type="term" value="P:protein ubiquitination"/>
    <property type="evidence" value="ECO:0007669"/>
    <property type="project" value="UniProtKB-UniPathway"/>
</dbReference>
<dbReference type="STRING" id="1353009.A0A1Y2J4F1"/>
<dbReference type="InterPro" id="IPR045048">
    <property type="entry name" value="FBXO31/39"/>
</dbReference>
<proteinExistence type="predicted"/>